<dbReference type="AlphaFoldDB" id="A0A1I1KLC9"/>
<organism evidence="1 2">
    <name type="scientific">Parapedobacter composti</name>
    <dbReference type="NCBI Taxonomy" id="623281"/>
    <lineage>
        <taxon>Bacteria</taxon>
        <taxon>Pseudomonadati</taxon>
        <taxon>Bacteroidota</taxon>
        <taxon>Sphingobacteriia</taxon>
        <taxon>Sphingobacteriales</taxon>
        <taxon>Sphingobacteriaceae</taxon>
        <taxon>Parapedobacter</taxon>
    </lineage>
</organism>
<dbReference type="STRING" id="623281.SAMN05421747_11666"/>
<dbReference type="Pfam" id="PF21857">
    <property type="entry name" value="DUF6913"/>
    <property type="match status" value="1"/>
</dbReference>
<evidence type="ECO:0000313" key="2">
    <source>
        <dbReference type="Proteomes" id="UP000199577"/>
    </source>
</evidence>
<sequence>MRFLVAIRHKTGKQWLCRTMKKQSDIPPRSVSYREAQHIAVLIPLQRYEDLAWITDLANRLQKDGKTCSILGFSEFGMDIPPQLNLTLLGPADLTWNFIPKGHAIKSFISVNFDLLLNLCADDTCLPLDYASIKAKAAFRIGRYNRVLSDGYGWMIKGELGNSTTLLTAIKHYLGKIQ</sequence>
<evidence type="ECO:0000313" key="1">
    <source>
        <dbReference type="EMBL" id="SFC61481.1"/>
    </source>
</evidence>
<protein>
    <submittedName>
        <fullName evidence="1">Uncharacterized protein</fullName>
    </submittedName>
</protein>
<keyword evidence="2" id="KW-1185">Reference proteome</keyword>
<dbReference type="RefSeq" id="WP_090974488.1">
    <property type="nucleotide sequence ID" value="NZ_FOLL01000016.1"/>
</dbReference>
<dbReference type="EMBL" id="FOLL01000016">
    <property type="protein sequence ID" value="SFC61481.1"/>
    <property type="molecule type" value="Genomic_DNA"/>
</dbReference>
<gene>
    <name evidence="1" type="ORF">SAMN05421747_11666</name>
</gene>
<dbReference type="Proteomes" id="UP000199577">
    <property type="component" value="Unassembled WGS sequence"/>
</dbReference>
<dbReference type="InterPro" id="IPR054207">
    <property type="entry name" value="DUF6913"/>
</dbReference>
<proteinExistence type="predicted"/>
<name>A0A1I1KLC9_9SPHI</name>
<reference evidence="2" key="1">
    <citation type="submission" date="2016-10" db="EMBL/GenBank/DDBJ databases">
        <authorList>
            <person name="Varghese N."/>
            <person name="Submissions S."/>
        </authorList>
    </citation>
    <scope>NUCLEOTIDE SEQUENCE [LARGE SCALE GENOMIC DNA]</scope>
    <source>
        <strain evidence="2">DSM 22900</strain>
    </source>
</reference>
<accession>A0A1I1KLC9</accession>